<reference evidence="7" key="1">
    <citation type="submission" date="2009-11" db="EMBL/GenBank/DDBJ databases">
        <title>The complete chromosome of Xylanimonas cellulosilytica DSM 15894.</title>
        <authorList>
            <consortium name="US DOE Joint Genome Institute (JGI-PGF)"/>
            <person name="Lucas S."/>
            <person name="Copeland A."/>
            <person name="Lapidus A."/>
            <person name="Glavina del Rio T."/>
            <person name="Dalin E."/>
            <person name="Tice H."/>
            <person name="Bruce D."/>
            <person name="Goodwin L."/>
            <person name="Pitluck S."/>
            <person name="Kyrpides N."/>
            <person name="Mavromatis K."/>
            <person name="Ivanova N."/>
            <person name="Mikhailova N."/>
            <person name="Foster B."/>
            <person name="Clum A."/>
            <person name="Brettin T."/>
            <person name="Detter J.C."/>
            <person name="Han C."/>
            <person name="Larimer F."/>
            <person name="Land M."/>
            <person name="Hauser L."/>
            <person name="Markowitz V."/>
            <person name="Cheng J.F."/>
            <person name="Hugenholtz P."/>
            <person name="Woyke T."/>
            <person name="Wu D."/>
            <person name="Gehrich-Schroeter G."/>
            <person name="Schneider S."/>
            <person name="Pukall S.R."/>
            <person name="Klenk H.P."/>
            <person name="Eisen J.A."/>
        </authorList>
    </citation>
    <scope>NUCLEOTIDE SEQUENCE [LARGE SCALE GENOMIC DNA]</scope>
    <source>
        <strain evidence="7">DSM 15894 / CECT 5975 / LMG 20990 / XIL07</strain>
    </source>
</reference>
<keyword evidence="4" id="KW-0862">Zinc</keyword>
<dbReference type="SMART" id="SM00849">
    <property type="entry name" value="Lactamase_B"/>
    <property type="match status" value="1"/>
</dbReference>
<gene>
    <name evidence="6" type="ordered locus">Xcel_0290</name>
</gene>
<reference evidence="6 7" key="2">
    <citation type="journal article" date="2010" name="Stand. Genomic Sci.">
        <title>Complete genome sequence of Xylanimonas cellulosilytica type strain (XIL07).</title>
        <authorList>
            <person name="Foster B."/>
            <person name="Pukall R."/>
            <person name="Abt B."/>
            <person name="Nolan M."/>
            <person name="Glavina Del Rio T."/>
            <person name="Chen F."/>
            <person name="Lucas S."/>
            <person name="Tice H."/>
            <person name="Pitluck S."/>
            <person name="Cheng J.-F."/>
            <person name="Chertkov O."/>
            <person name="Brettin T."/>
            <person name="Han C."/>
            <person name="Detter J.C."/>
            <person name="Bruce D."/>
            <person name="Goodwin L."/>
            <person name="Ivanova N."/>
            <person name="Mavromatis K."/>
            <person name="Pati A."/>
            <person name="Mikhailova N."/>
            <person name="Chen A."/>
            <person name="Palaniappan K."/>
            <person name="Land M."/>
            <person name="Hauser L."/>
            <person name="Chang Y.-J."/>
            <person name="Jeffries C.D."/>
            <person name="Chain P."/>
            <person name="Rohde M."/>
            <person name="Goeker M."/>
            <person name="Bristow J."/>
            <person name="Eisen J.A."/>
            <person name="Markowitz V."/>
            <person name="Hugenholtz P."/>
            <person name="Kyrpides N.C."/>
            <person name="Klenk H.-P."/>
            <person name="Lapidus A."/>
        </authorList>
    </citation>
    <scope>NUCLEOTIDE SEQUENCE [LARGE SCALE GENOMIC DNA]</scope>
    <source>
        <strain evidence="7">DSM 15894 / CECT 5975 / LMG 20990 / XIL07</strain>
    </source>
</reference>
<dbReference type="Proteomes" id="UP000002255">
    <property type="component" value="Chromosome"/>
</dbReference>
<dbReference type="KEGG" id="xce:Xcel_0290"/>
<comment type="similarity">
    <text evidence="1">Belongs to the metallo-beta-lactamase superfamily.</text>
</comment>
<dbReference type="STRING" id="446471.Xcel_0290"/>
<feature type="domain" description="Metallo-beta-lactamase" evidence="5">
    <location>
        <begin position="76"/>
        <end position="290"/>
    </location>
</feature>
<dbReference type="SUPFAM" id="SSF56281">
    <property type="entry name" value="Metallo-hydrolase/oxidoreductase"/>
    <property type="match status" value="1"/>
</dbReference>
<dbReference type="GO" id="GO:0016787">
    <property type="term" value="F:hydrolase activity"/>
    <property type="evidence" value="ECO:0007669"/>
    <property type="project" value="UniProtKB-KW"/>
</dbReference>
<dbReference type="CDD" id="cd16277">
    <property type="entry name" value="metallo-hydrolase-like_MBL-fold"/>
    <property type="match status" value="1"/>
</dbReference>
<evidence type="ECO:0000259" key="5">
    <source>
        <dbReference type="SMART" id="SM00849"/>
    </source>
</evidence>
<evidence type="ECO:0000256" key="1">
    <source>
        <dbReference type="ARBA" id="ARBA00007749"/>
    </source>
</evidence>
<dbReference type="eggNOG" id="COG0491">
    <property type="taxonomic scope" value="Bacteria"/>
</dbReference>
<dbReference type="GO" id="GO:0046872">
    <property type="term" value="F:metal ion binding"/>
    <property type="evidence" value="ECO:0007669"/>
    <property type="project" value="UniProtKB-KW"/>
</dbReference>
<keyword evidence="2" id="KW-0479">Metal-binding</keyword>
<evidence type="ECO:0000256" key="2">
    <source>
        <dbReference type="ARBA" id="ARBA00022723"/>
    </source>
</evidence>
<dbReference type="OrthoDB" id="3196337at2"/>
<proteinExistence type="inferred from homology"/>
<protein>
    <submittedName>
        <fullName evidence="6">Beta-lactamase domain protein</fullName>
    </submittedName>
</protein>
<name>D1BUT8_XYLCX</name>
<evidence type="ECO:0000256" key="3">
    <source>
        <dbReference type="ARBA" id="ARBA00022801"/>
    </source>
</evidence>
<keyword evidence="3" id="KW-0378">Hydrolase</keyword>
<dbReference type="InterPro" id="IPR001279">
    <property type="entry name" value="Metallo-B-lactamas"/>
</dbReference>
<evidence type="ECO:0000313" key="6">
    <source>
        <dbReference type="EMBL" id="ACZ29329.1"/>
    </source>
</evidence>
<dbReference type="AlphaFoldDB" id="D1BUT8"/>
<organism evidence="6 7">
    <name type="scientific">Xylanimonas cellulosilytica (strain DSM 15894 / JCM 12276 / CECT 5975 / KCTC 9989 / LMG 20990 / NBRC 107835 / XIL07)</name>
    <dbReference type="NCBI Taxonomy" id="446471"/>
    <lineage>
        <taxon>Bacteria</taxon>
        <taxon>Bacillati</taxon>
        <taxon>Actinomycetota</taxon>
        <taxon>Actinomycetes</taxon>
        <taxon>Micrococcales</taxon>
        <taxon>Promicromonosporaceae</taxon>
        <taxon>Xylanimonas</taxon>
    </lineage>
</organism>
<dbReference type="PANTHER" id="PTHR42978">
    <property type="entry name" value="QUORUM-QUENCHING LACTONASE YTNP-RELATED-RELATED"/>
    <property type="match status" value="1"/>
</dbReference>
<dbReference type="Gene3D" id="3.60.15.10">
    <property type="entry name" value="Ribonuclease Z/Hydroxyacylglutathione hydrolase-like"/>
    <property type="match status" value="1"/>
</dbReference>
<evidence type="ECO:0000256" key="4">
    <source>
        <dbReference type="ARBA" id="ARBA00022833"/>
    </source>
</evidence>
<dbReference type="EMBL" id="CP001821">
    <property type="protein sequence ID" value="ACZ29329.1"/>
    <property type="molecule type" value="Genomic_DNA"/>
</dbReference>
<dbReference type="InterPro" id="IPR036866">
    <property type="entry name" value="RibonucZ/Hydroxyglut_hydro"/>
</dbReference>
<dbReference type="HOGENOM" id="CLU_056519_1_1_11"/>
<dbReference type="RefSeq" id="WP_012877074.1">
    <property type="nucleotide sequence ID" value="NC_013530.1"/>
</dbReference>
<dbReference type="InterPro" id="IPR051013">
    <property type="entry name" value="MBL_superfamily_lactonases"/>
</dbReference>
<keyword evidence="7" id="KW-1185">Reference proteome</keyword>
<sequence length="317" mass="34109">MTTSTTTETITTSDHLTFGEVTVSRVVESVGSIGMTPDQFFPGTDPDAWVGHEDELRPYFLENDGETTMASTARVAMQTWILRSGGRTVLLDACVGNDKDRPDVPGWSHLRTAFLGHLAAAGVTPESVDVVVNTHLHADHVGWNTRLTDGAWVPSFPNAEYLMPAEDLEFWDPARNRTTVMGPGAHRVWADSIAPVVAAGQVTAWSGSHRIDDALTLEAAPGHTPGASILRLVSGDDEVLFLGDTLHSPAQVQDVHTSSCFDEDPAQAHLTRARLFTEAAEKNLLLLPAHFAGHGGFRVEQSGDAFRIVGWAGLTAV</sequence>
<dbReference type="PANTHER" id="PTHR42978:SF6">
    <property type="entry name" value="QUORUM-QUENCHING LACTONASE YTNP-RELATED"/>
    <property type="match status" value="1"/>
</dbReference>
<accession>D1BUT8</accession>
<evidence type="ECO:0000313" key="7">
    <source>
        <dbReference type="Proteomes" id="UP000002255"/>
    </source>
</evidence>
<dbReference type="Pfam" id="PF00753">
    <property type="entry name" value="Lactamase_B"/>
    <property type="match status" value="1"/>
</dbReference>